<protein>
    <recommendedName>
        <fullName evidence="8">Major facilitator superfamily (MFS) profile domain-containing protein</fullName>
    </recommendedName>
</protein>
<feature type="transmembrane region" description="Helical" evidence="7">
    <location>
        <begin position="278"/>
        <end position="301"/>
    </location>
</feature>
<feature type="transmembrane region" description="Helical" evidence="7">
    <location>
        <begin position="185"/>
        <end position="207"/>
    </location>
</feature>
<proteinExistence type="inferred from homology"/>
<feature type="transmembrane region" description="Helical" evidence="7">
    <location>
        <begin position="253"/>
        <end position="272"/>
    </location>
</feature>
<comment type="similarity">
    <text evidence="2">Belongs to the major facilitator superfamily.</text>
</comment>
<accession>A0A9P3H242</accession>
<evidence type="ECO:0000313" key="10">
    <source>
        <dbReference type="Proteomes" id="UP000827284"/>
    </source>
</evidence>
<feature type="transmembrane region" description="Helical" evidence="7">
    <location>
        <begin position="152"/>
        <end position="173"/>
    </location>
</feature>
<keyword evidence="4 7" id="KW-0812">Transmembrane</keyword>
<dbReference type="CDD" id="cd17502">
    <property type="entry name" value="MFS_Azr1_MDR_like"/>
    <property type="match status" value="1"/>
</dbReference>
<dbReference type="GO" id="GO:0022857">
    <property type="term" value="F:transmembrane transporter activity"/>
    <property type="evidence" value="ECO:0007669"/>
    <property type="project" value="InterPro"/>
</dbReference>
<evidence type="ECO:0000259" key="8">
    <source>
        <dbReference type="PROSITE" id="PS50850"/>
    </source>
</evidence>
<comment type="subcellular location">
    <subcellularLocation>
        <location evidence="1">Endomembrane system</location>
        <topology evidence="1">Multi-pass membrane protein</topology>
    </subcellularLocation>
</comment>
<dbReference type="InterPro" id="IPR020846">
    <property type="entry name" value="MFS_dom"/>
</dbReference>
<evidence type="ECO:0000256" key="5">
    <source>
        <dbReference type="ARBA" id="ARBA00022989"/>
    </source>
</evidence>
<dbReference type="PRINTS" id="PR01036">
    <property type="entry name" value="TCRTETB"/>
</dbReference>
<feature type="domain" description="Major facilitator superfamily (MFS) profile" evidence="8">
    <location>
        <begin position="62"/>
        <end position="545"/>
    </location>
</feature>
<evidence type="ECO:0000256" key="6">
    <source>
        <dbReference type="ARBA" id="ARBA00023136"/>
    </source>
</evidence>
<feature type="transmembrane region" description="Helical" evidence="7">
    <location>
        <begin position="322"/>
        <end position="346"/>
    </location>
</feature>
<sequence>MTSADSTTVVMEKADNDSAIVLDTDTIASSKTANTNGQLDPGPPLIMDQEVVTLPFRELMVVFVGLMLGVFLSSLDQTIVSVCTTKIANDFHALDEIPWVTTAYLLTSTSFQPMYGKGCDIFGRKATFMFAITVFLIGSALCGAAQNMTWIILARGVAGVGAAGIMSTVMIIITDLVSLRDRGKYQGIIGSVFGFSSVIGPLLGGVFVDKATWRWAFFINLPIGVITMITVIKVLHLPHAMGSFKEKIGRVDFLGALALICGLVLILLPLNWGGSTYAWNSPIVIGMFCAGIVVMGLFLLVEWKQAAEPIIPFRLFATRTNCAVFATCFFLGMGFFSIMFFMPLYFQIVRQETATSAGLELLPLIVGLLMASIGSGFLVSKWGQYRPFIWIGLSLATIGTSLLSLLNVDSGRGMEIGFLFIIGLGIGFSMQTSVLAIQSSVATKDIAVATANATFFRTVGSVFGVAIAGTVFNNGVKNNLAPLIAINADVATVISDSYLAPSFGAEMEAKILSAYMMALRSAFHVCIPFMGLALLSSLMIGAHKLRKSAGPTPME</sequence>
<evidence type="ECO:0000256" key="7">
    <source>
        <dbReference type="SAM" id="Phobius"/>
    </source>
</evidence>
<organism evidence="9 10">
    <name type="scientific">Entomortierella parvispora</name>
    <dbReference type="NCBI Taxonomy" id="205924"/>
    <lineage>
        <taxon>Eukaryota</taxon>
        <taxon>Fungi</taxon>
        <taxon>Fungi incertae sedis</taxon>
        <taxon>Mucoromycota</taxon>
        <taxon>Mortierellomycotina</taxon>
        <taxon>Mortierellomycetes</taxon>
        <taxon>Mortierellales</taxon>
        <taxon>Mortierellaceae</taxon>
        <taxon>Entomortierella</taxon>
    </lineage>
</organism>
<reference evidence="9" key="1">
    <citation type="submission" date="2021-11" db="EMBL/GenBank/DDBJ databases">
        <authorList>
            <person name="Herlambang A."/>
            <person name="Guo Y."/>
            <person name="Takashima Y."/>
            <person name="Nishizawa T."/>
        </authorList>
    </citation>
    <scope>NUCLEOTIDE SEQUENCE</scope>
    <source>
        <strain evidence="9">E1425</strain>
    </source>
</reference>
<reference evidence="9" key="2">
    <citation type="journal article" date="2022" name="Microbiol. Resour. Announc.">
        <title>Whole-Genome Sequence of Entomortierella parvispora E1425, a Mucoromycotan Fungus Associated with Burkholderiaceae-Related Endosymbiotic Bacteria.</title>
        <authorList>
            <person name="Herlambang A."/>
            <person name="Guo Y."/>
            <person name="Takashima Y."/>
            <person name="Narisawa K."/>
            <person name="Ohta H."/>
            <person name="Nishizawa T."/>
        </authorList>
    </citation>
    <scope>NUCLEOTIDE SEQUENCE</scope>
    <source>
        <strain evidence="9">E1425</strain>
    </source>
</reference>
<feature type="transmembrane region" description="Helical" evidence="7">
    <location>
        <begin position="361"/>
        <end position="380"/>
    </location>
</feature>
<dbReference type="OrthoDB" id="10021397at2759"/>
<dbReference type="Gene3D" id="1.20.1720.10">
    <property type="entry name" value="Multidrug resistance protein D"/>
    <property type="match status" value="1"/>
</dbReference>
<keyword evidence="6 7" id="KW-0472">Membrane</keyword>
<evidence type="ECO:0000256" key="1">
    <source>
        <dbReference type="ARBA" id="ARBA00004127"/>
    </source>
</evidence>
<keyword evidence="5 7" id="KW-1133">Transmembrane helix</keyword>
<dbReference type="EMBL" id="BQFW01000002">
    <property type="protein sequence ID" value="GJJ68699.1"/>
    <property type="molecule type" value="Genomic_DNA"/>
</dbReference>
<feature type="transmembrane region" description="Helical" evidence="7">
    <location>
        <begin position="54"/>
        <end position="72"/>
    </location>
</feature>
<dbReference type="PANTHER" id="PTHR23501:SF191">
    <property type="entry name" value="VACUOLAR BASIC AMINO ACID TRANSPORTER 4"/>
    <property type="match status" value="1"/>
</dbReference>
<feature type="transmembrane region" description="Helical" evidence="7">
    <location>
        <begin position="213"/>
        <end position="232"/>
    </location>
</feature>
<evidence type="ECO:0000256" key="2">
    <source>
        <dbReference type="ARBA" id="ARBA00008335"/>
    </source>
</evidence>
<evidence type="ECO:0000256" key="4">
    <source>
        <dbReference type="ARBA" id="ARBA00022692"/>
    </source>
</evidence>
<evidence type="ECO:0000313" key="9">
    <source>
        <dbReference type="EMBL" id="GJJ68699.1"/>
    </source>
</evidence>
<dbReference type="PANTHER" id="PTHR23501">
    <property type="entry name" value="MAJOR FACILITATOR SUPERFAMILY"/>
    <property type="match status" value="1"/>
</dbReference>
<dbReference type="Proteomes" id="UP000827284">
    <property type="component" value="Unassembled WGS sequence"/>
</dbReference>
<feature type="transmembrane region" description="Helical" evidence="7">
    <location>
        <begin position="418"/>
        <end position="437"/>
    </location>
</feature>
<feature type="transmembrane region" description="Helical" evidence="7">
    <location>
        <begin position="449"/>
        <end position="472"/>
    </location>
</feature>
<comment type="caution">
    <text evidence="9">The sequence shown here is derived from an EMBL/GenBank/DDBJ whole genome shotgun (WGS) entry which is preliminary data.</text>
</comment>
<dbReference type="SUPFAM" id="SSF103473">
    <property type="entry name" value="MFS general substrate transporter"/>
    <property type="match status" value="1"/>
</dbReference>
<dbReference type="PROSITE" id="PS50850">
    <property type="entry name" value="MFS"/>
    <property type="match status" value="1"/>
</dbReference>
<dbReference type="InterPro" id="IPR036259">
    <property type="entry name" value="MFS_trans_sf"/>
</dbReference>
<feature type="transmembrane region" description="Helical" evidence="7">
    <location>
        <begin position="126"/>
        <end position="146"/>
    </location>
</feature>
<dbReference type="AlphaFoldDB" id="A0A9P3H242"/>
<evidence type="ECO:0000256" key="3">
    <source>
        <dbReference type="ARBA" id="ARBA00022448"/>
    </source>
</evidence>
<dbReference type="GO" id="GO:0012505">
    <property type="term" value="C:endomembrane system"/>
    <property type="evidence" value="ECO:0007669"/>
    <property type="project" value="UniProtKB-SubCell"/>
</dbReference>
<feature type="transmembrane region" description="Helical" evidence="7">
    <location>
        <begin position="522"/>
        <end position="542"/>
    </location>
</feature>
<name>A0A9P3H242_9FUNG</name>
<dbReference type="InterPro" id="IPR011701">
    <property type="entry name" value="MFS"/>
</dbReference>
<keyword evidence="3" id="KW-0813">Transport</keyword>
<dbReference type="GO" id="GO:0005886">
    <property type="term" value="C:plasma membrane"/>
    <property type="evidence" value="ECO:0007669"/>
    <property type="project" value="TreeGrafter"/>
</dbReference>
<gene>
    <name evidence="9" type="ORF">EMPS_01045</name>
</gene>
<dbReference type="Gene3D" id="1.20.1250.20">
    <property type="entry name" value="MFS general substrate transporter like domains"/>
    <property type="match status" value="1"/>
</dbReference>
<dbReference type="FunFam" id="1.20.1720.10:FF:000013">
    <property type="entry name" value="Related to multidrug resistance proteins"/>
    <property type="match status" value="1"/>
</dbReference>
<feature type="transmembrane region" description="Helical" evidence="7">
    <location>
        <begin position="387"/>
        <end position="406"/>
    </location>
</feature>
<dbReference type="Pfam" id="PF07690">
    <property type="entry name" value="MFS_1"/>
    <property type="match status" value="1"/>
</dbReference>
<keyword evidence="10" id="KW-1185">Reference proteome</keyword>